<dbReference type="EMBL" id="JAGINU010000001">
    <property type="protein sequence ID" value="MBP2368536.1"/>
    <property type="molecule type" value="Genomic_DNA"/>
</dbReference>
<sequence>MPDRRRAELARLREVEEAVDQLREQWWARGRPDAQWEVVAAATRALLGVVRRFEGAELRLLVDPGQGLSVRVGQEQGEPVAELDPPQPAPAGPALSTLPVPRTGDDPLQLPAPRGAGLPESAVTPPPGEVAGRFLRADVAREIAARRAAVLRSGDRDDPAT</sequence>
<gene>
    <name evidence="2" type="ORF">JOF36_004232</name>
</gene>
<organism evidence="2 3">
    <name type="scientific">Pseudonocardia parietis</name>
    <dbReference type="NCBI Taxonomy" id="570936"/>
    <lineage>
        <taxon>Bacteria</taxon>
        <taxon>Bacillati</taxon>
        <taxon>Actinomycetota</taxon>
        <taxon>Actinomycetes</taxon>
        <taxon>Pseudonocardiales</taxon>
        <taxon>Pseudonocardiaceae</taxon>
        <taxon>Pseudonocardia</taxon>
    </lineage>
</organism>
<accession>A0ABS4VX65</accession>
<dbReference type="RefSeq" id="WP_210029842.1">
    <property type="nucleotide sequence ID" value="NZ_JAGINU010000001.1"/>
</dbReference>
<name>A0ABS4VX65_9PSEU</name>
<keyword evidence="3" id="KW-1185">Reference proteome</keyword>
<dbReference type="Proteomes" id="UP001519295">
    <property type="component" value="Unassembled WGS sequence"/>
</dbReference>
<reference evidence="2 3" key="1">
    <citation type="submission" date="2021-03" db="EMBL/GenBank/DDBJ databases">
        <title>Sequencing the genomes of 1000 actinobacteria strains.</title>
        <authorList>
            <person name="Klenk H.-P."/>
        </authorList>
    </citation>
    <scope>NUCLEOTIDE SEQUENCE [LARGE SCALE GENOMIC DNA]</scope>
    <source>
        <strain evidence="2 3">DSM 45256</strain>
    </source>
</reference>
<proteinExistence type="predicted"/>
<comment type="caution">
    <text evidence="2">The sequence shown here is derived from an EMBL/GenBank/DDBJ whole genome shotgun (WGS) entry which is preliminary data.</text>
</comment>
<feature type="region of interest" description="Disordered" evidence="1">
    <location>
        <begin position="72"/>
        <end position="130"/>
    </location>
</feature>
<evidence type="ECO:0000313" key="2">
    <source>
        <dbReference type="EMBL" id="MBP2368536.1"/>
    </source>
</evidence>
<protein>
    <recommendedName>
        <fullName evidence="4">Histidine kinase</fullName>
    </recommendedName>
</protein>
<evidence type="ECO:0000256" key="1">
    <source>
        <dbReference type="SAM" id="MobiDB-lite"/>
    </source>
</evidence>
<evidence type="ECO:0000313" key="3">
    <source>
        <dbReference type="Proteomes" id="UP001519295"/>
    </source>
</evidence>
<evidence type="ECO:0008006" key="4">
    <source>
        <dbReference type="Google" id="ProtNLM"/>
    </source>
</evidence>